<accession>A0A1L3I500</accession>
<sequence>MGVSGFILADRLGRRRTRVGLGSQRTLALAGTKVCAGSLVTLCEARHMSLAQAILGQVDPNNLQLELSWFLISDGFQRGFQVAKDKRQLGRLSLCRLENLIFYASSGLIRLPPASSGYCNMKCLLTAVVVAVAGHFALQCGTLPVALRDTSHCKLERSPPKSLKDRGAAESFKGR</sequence>
<reference evidence="3" key="1">
    <citation type="submission" date="2016-07" db="EMBL/GenBank/DDBJ databases">
        <title>Phaeobacter portensis sp. nov., a tropodithietic acid producing bacterium isolated from a German harbor.</title>
        <authorList>
            <person name="Freese H.M."/>
            <person name="Bunk B."/>
            <person name="Breider S."/>
            <person name="Brinkhoff T."/>
        </authorList>
    </citation>
    <scope>NUCLEOTIDE SEQUENCE [LARGE SCALE GENOMIC DNA]</scope>
    <source>
        <strain evidence="3">P97</strain>
    </source>
</reference>
<evidence type="ECO:0000313" key="3">
    <source>
        <dbReference type="Proteomes" id="UP000183859"/>
    </source>
</evidence>
<gene>
    <name evidence="2" type="ORF">PhaeoP97_01742</name>
</gene>
<dbReference type="KEGG" id="php:PhaeoP97_01742"/>
<dbReference type="Proteomes" id="UP000183859">
    <property type="component" value="Chromosome"/>
</dbReference>
<feature type="region of interest" description="Disordered" evidence="1">
    <location>
        <begin position="155"/>
        <end position="175"/>
    </location>
</feature>
<proteinExistence type="predicted"/>
<evidence type="ECO:0000256" key="1">
    <source>
        <dbReference type="SAM" id="MobiDB-lite"/>
    </source>
</evidence>
<name>A0A1L3I500_9RHOB</name>
<organism evidence="2 3">
    <name type="scientific">Phaeobacter porticola</name>
    <dbReference type="NCBI Taxonomy" id="1844006"/>
    <lineage>
        <taxon>Bacteria</taxon>
        <taxon>Pseudomonadati</taxon>
        <taxon>Pseudomonadota</taxon>
        <taxon>Alphaproteobacteria</taxon>
        <taxon>Rhodobacterales</taxon>
        <taxon>Roseobacteraceae</taxon>
        <taxon>Phaeobacter</taxon>
    </lineage>
</organism>
<keyword evidence="3" id="KW-1185">Reference proteome</keyword>
<dbReference type="STRING" id="1844006.PhaeoP97_01742"/>
<dbReference type="EMBL" id="CP016364">
    <property type="protein sequence ID" value="APG47157.1"/>
    <property type="molecule type" value="Genomic_DNA"/>
</dbReference>
<dbReference type="AlphaFoldDB" id="A0A1L3I500"/>
<protein>
    <submittedName>
        <fullName evidence="2">Uncharacterized protein</fullName>
    </submittedName>
</protein>
<evidence type="ECO:0000313" key="2">
    <source>
        <dbReference type="EMBL" id="APG47157.1"/>
    </source>
</evidence>